<feature type="region of interest" description="Disordered" evidence="1">
    <location>
        <begin position="1"/>
        <end position="33"/>
    </location>
</feature>
<evidence type="ECO:0000256" key="1">
    <source>
        <dbReference type="SAM" id="MobiDB-lite"/>
    </source>
</evidence>
<dbReference type="SUPFAM" id="SSF51004">
    <property type="entry name" value="C-terminal (heme d1) domain of cytochrome cd1-nitrite reductase"/>
    <property type="match status" value="1"/>
</dbReference>
<accession>A0ABW4FB73</accession>
<gene>
    <name evidence="2" type="ORF">ACFSJD_43030</name>
</gene>
<organism evidence="2 3">
    <name type="scientific">Pseudonocardia yunnanensis</name>
    <dbReference type="NCBI Taxonomy" id="58107"/>
    <lineage>
        <taxon>Bacteria</taxon>
        <taxon>Bacillati</taxon>
        <taxon>Actinomycetota</taxon>
        <taxon>Actinomycetes</taxon>
        <taxon>Pseudonocardiales</taxon>
        <taxon>Pseudonocardiaceae</taxon>
        <taxon>Pseudonocardia</taxon>
    </lineage>
</organism>
<dbReference type="PANTHER" id="PTHR47197:SF3">
    <property type="entry name" value="DIHYDRO-HEME D1 DEHYDROGENASE"/>
    <property type="match status" value="1"/>
</dbReference>
<reference evidence="3" key="1">
    <citation type="journal article" date="2019" name="Int. J. Syst. Evol. Microbiol.">
        <title>The Global Catalogue of Microorganisms (GCM) 10K type strain sequencing project: providing services to taxonomists for standard genome sequencing and annotation.</title>
        <authorList>
            <consortium name="The Broad Institute Genomics Platform"/>
            <consortium name="The Broad Institute Genome Sequencing Center for Infectious Disease"/>
            <person name="Wu L."/>
            <person name="Ma J."/>
        </authorList>
    </citation>
    <scope>NUCLEOTIDE SEQUENCE [LARGE SCALE GENOMIC DNA]</scope>
    <source>
        <strain evidence="3">CCM 7043</strain>
    </source>
</reference>
<keyword evidence="3" id="KW-1185">Reference proteome</keyword>
<feature type="compositionally biased region" description="Low complexity" evidence="1">
    <location>
        <begin position="1"/>
        <end position="22"/>
    </location>
</feature>
<protein>
    <recommendedName>
        <fullName evidence="4">YncE family protein</fullName>
    </recommendedName>
</protein>
<sequence>MPGGSCSASTSASGCSHGTTRRPPTPATPRSCAPHMITQWGTWPLEKIDHMAMQTWITGLSARPGSRVWRRGGRRSTWPRRPSIVRRRPLAAAKVRGRCHSVGHSVAAGSIPVSPTAERPGQRLLSCLPRPARVSRSIPVGQRPQDIAYAPDGRYMYTANVDGDTVSVVDTTANQVTATIPVGDGPTSIVVRPDGTQAYVTTLNSGTIVVLDITAT</sequence>
<evidence type="ECO:0000313" key="2">
    <source>
        <dbReference type="EMBL" id="MFD1524325.1"/>
    </source>
</evidence>
<dbReference type="InterPro" id="IPR015943">
    <property type="entry name" value="WD40/YVTN_repeat-like_dom_sf"/>
</dbReference>
<dbReference type="RefSeq" id="WP_344725129.1">
    <property type="nucleotide sequence ID" value="NZ_BAAAUS010000029.1"/>
</dbReference>
<proteinExistence type="predicted"/>
<dbReference type="EMBL" id="JBHUCO010000081">
    <property type="protein sequence ID" value="MFD1524325.1"/>
    <property type="molecule type" value="Genomic_DNA"/>
</dbReference>
<dbReference type="Gene3D" id="2.130.10.10">
    <property type="entry name" value="YVTN repeat-like/Quinoprotein amine dehydrogenase"/>
    <property type="match status" value="1"/>
</dbReference>
<comment type="caution">
    <text evidence="2">The sequence shown here is derived from an EMBL/GenBank/DDBJ whole genome shotgun (WGS) entry which is preliminary data.</text>
</comment>
<dbReference type="PANTHER" id="PTHR47197">
    <property type="entry name" value="PROTEIN NIRF"/>
    <property type="match status" value="1"/>
</dbReference>
<dbReference type="Proteomes" id="UP001597114">
    <property type="component" value="Unassembled WGS sequence"/>
</dbReference>
<dbReference type="InterPro" id="IPR051200">
    <property type="entry name" value="Host-pathogen_enzymatic-act"/>
</dbReference>
<dbReference type="InterPro" id="IPR011964">
    <property type="entry name" value="YVTN_b-propeller_repeat"/>
</dbReference>
<evidence type="ECO:0008006" key="4">
    <source>
        <dbReference type="Google" id="ProtNLM"/>
    </source>
</evidence>
<evidence type="ECO:0000313" key="3">
    <source>
        <dbReference type="Proteomes" id="UP001597114"/>
    </source>
</evidence>
<name>A0ABW4FB73_9PSEU</name>
<dbReference type="InterPro" id="IPR011048">
    <property type="entry name" value="Haem_d1_sf"/>
</dbReference>
<dbReference type="NCBIfam" id="TIGR02276">
    <property type="entry name" value="beta_rpt_yvtn"/>
    <property type="match status" value="1"/>
</dbReference>